<protein>
    <recommendedName>
        <fullName evidence="2">EthD domain-containing protein</fullName>
    </recommendedName>
</protein>
<dbReference type="AlphaFoldDB" id="A0AAU7LLS7"/>
<sequence>MSYTVKLYAFEDASPAQLQAAEQRFRQALEAALGDESLVAPVHAAYRRIVALYGETPADDVLSPEELEIFSQWQAAESAALTAALGPNRYMGDAQFEIRG</sequence>
<evidence type="ECO:0000313" key="1">
    <source>
        <dbReference type="EMBL" id="XBP68541.1"/>
    </source>
</evidence>
<gene>
    <name evidence="1" type="ORF">ABLV49_11435</name>
</gene>
<proteinExistence type="predicted"/>
<name>A0AAU7LLS7_9BURK</name>
<organism evidence="1">
    <name type="scientific">Polaromonas hydrogenivorans</name>
    <dbReference type="NCBI Taxonomy" id="335476"/>
    <lineage>
        <taxon>Bacteria</taxon>
        <taxon>Pseudomonadati</taxon>
        <taxon>Pseudomonadota</taxon>
        <taxon>Betaproteobacteria</taxon>
        <taxon>Burkholderiales</taxon>
        <taxon>Comamonadaceae</taxon>
        <taxon>Polaromonas</taxon>
    </lineage>
</organism>
<accession>A0AAU7LLS7</accession>
<dbReference type="EMBL" id="CP157675">
    <property type="protein sequence ID" value="XBP68541.1"/>
    <property type="molecule type" value="Genomic_DNA"/>
</dbReference>
<reference evidence="1" key="1">
    <citation type="submission" date="2024-05" db="EMBL/GenBank/DDBJ databases">
        <authorList>
            <person name="Bunk B."/>
            <person name="Swiderski J."/>
            <person name="Sproer C."/>
            <person name="Thiel V."/>
        </authorList>
    </citation>
    <scope>NUCLEOTIDE SEQUENCE</scope>
    <source>
        <strain evidence="1">DSM 17735</strain>
    </source>
</reference>
<evidence type="ECO:0008006" key="2">
    <source>
        <dbReference type="Google" id="ProtNLM"/>
    </source>
</evidence>
<dbReference type="RefSeq" id="WP_349276533.1">
    <property type="nucleotide sequence ID" value="NZ_CBCSCU010000027.1"/>
</dbReference>